<keyword evidence="3" id="KW-1185">Reference proteome</keyword>
<organism evidence="2 3">
    <name type="scientific">Heterodermia speciosa</name>
    <dbReference type="NCBI Taxonomy" id="116794"/>
    <lineage>
        <taxon>Eukaryota</taxon>
        <taxon>Fungi</taxon>
        <taxon>Dikarya</taxon>
        <taxon>Ascomycota</taxon>
        <taxon>Pezizomycotina</taxon>
        <taxon>Lecanoromycetes</taxon>
        <taxon>OSLEUM clade</taxon>
        <taxon>Lecanoromycetidae</taxon>
        <taxon>Caliciales</taxon>
        <taxon>Physciaceae</taxon>
        <taxon>Heterodermia</taxon>
    </lineage>
</organism>
<feature type="region of interest" description="Disordered" evidence="1">
    <location>
        <begin position="1"/>
        <end position="59"/>
    </location>
</feature>
<evidence type="ECO:0000313" key="2">
    <source>
        <dbReference type="EMBL" id="CAF9937391.1"/>
    </source>
</evidence>
<comment type="caution">
    <text evidence="2">The sequence shown here is derived from an EMBL/GenBank/DDBJ whole genome shotgun (WGS) entry which is preliminary data.</text>
</comment>
<evidence type="ECO:0000313" key="3">
    <source>
        <dbReference type="Proteomes" id="UP000664521"/>
    </source>
</evidence>
<feature type="region of interest" description="Disordered" evidence="1">
    <location>
        <begin position="249"/>
        <end position="274"/>
    </location>
</feature>
<protein>
    <submittedName>
        <fullName evidence="2">Uncharacterized protein</fullName>
    </submittedName>
</protein>
<evidence type="ECO:0000256" key="1">
    <source>
        <dbReference type="SAM" id="MobiDB-lite"/>
    </source>
</evidence>
<accession>A0A8H3G3G6</accession>
<feature type="compositionally biased region" description="Acidic residues" evidence="1">
    <location>
        <begin position="34"/>
        <end position="54"/>
    </location>
</feature>
<name>A0A8H3G3G6_9LECA</name>
<proteinExistence type="predicted"/>
<dbReference type="AlphaFoldDB" id="A0A8H3G3G6"/>
<gene>
    <name evidence="2" type="ORF">HETSPECPRED_000521</name>
</gene>
<reference evidence="2" key="1">
    <citation type="submission" date="2021-03" db="EMBL/GenBank/DDBJ databases">
        <authorList>
            <person name="Tagirdzhanova G."/>
        </authorList>
    </citation>
    <scope>NUCLEOTIDE SEQUENCE</scope>
</reference>
<sequence length="274" mass="29757">MMASHDNDGDETERSTSPFSLLDGSYKRLRLSPDEDGDIEMTDGDEMEVEEAEDAGSQSGLLSKISTAASAYVPSAVADTIRKFIATHITNQPGTHIEDPACSPPDVKEPLYSKSEVQQIEDSTLAGSSSNFEPTPKSPVSLRAHASLHPATPDQSVDGNGDDIPLGTLRSLLAARQHLEEARDEIITHAASRWIDIPDSCISSNVGSKPGSERRTLEPREDPKEVLMEILYPGEGKRILDWISEVGKGAGEKGKGRPWRMQRRVASPAGDWKL</sequence>
<dbReference type="EMBL" id="CAJPDS010000101">
    <property type="protein sequence ID" value="CAF9937391.1"/>
    <property type="molecule type" value="Genomic_DNA"/>
</dbReference>
<dbReference type="Proteomes" id="UP000664521">
    <property type="component" value="Unassembled WGS sequence"/>
</dbReference>